<evidence type="ECO:0000313" key="12">
    <source>
        <dbReference type="EMBL" id="VFK20509.1"/>
    </source>
</evidence>
<keyword evidence="7 8" id="KW-0456">Lyase</keyword>
<keyword evidence="6" id="KW-0413">Isomerase</keyword>
<reference evidence="11" key="1">
    <citation type="submission" date="2019-02" db="EMBL/GenBank/DDBJ databases">
        <authorList>
            <person name="Gruber-Vodicka R. H."/>
            <person name="Seah K. B. B."/>
        </authorList>
    </citation>
    <scope>NUCLEOTIDE SEQUENCE</scope>
    <source>
        <strain evidence="12">BECK_BY7</strain>
        <strain evidence="10">BECK_M6</strain>
        <strain evidence="11">BECK_M7</strain>
    </source>
</reference>
<dbReference type="Gene3D" id="3.30.1130.10">
    <property type="match status" value="1"/>
</dbReference>
<evidence type="ECO:0000256" key="3">
    <source>
        <dbReference type="ARBA" id="ARBA00005013"/>
    </source>
</evidence>
<dbReference type="InterPro" id="IPR006157">
    <property type="entry name" value="FolB_dom"/>
</dbReference>
<gene>
    <name evidence="10" type="ORF">BECKLFY1418A_GA0070994_100856</name>
    <name evidence="11" type="ORF">BECKLFY1418B_GA0070995_11701</name>
    <name evidence="12" type="ORF">BECKLFY1418C_GA0070996_10741</name>
</gene>
<comment type="similarity">
    <text evidence="4 8">Belongs to the DHNA family.</text>
</comment>
<organism evidence="11">
    <name type="scientific">Candidatus Kentrum sp. LFY</name>
    <dbReference type="NCBI Taxonomy" id="2126342"/>
    <lineage>
        <taxon>Bacteria</taxon>
        <taxon>Pseudomonadati</taxon>
        <taxon>Pseudomonadota</taxon>
        <taxon>Gammaproteobacteria</taxon>
        <taxon>Candidatus Kentrum</taxon>
    </lineage>
</organism>
<dbReference type="EMBL" id="CAADFH010000008">
    <property type="protein sequence ID" value="VFJ89721.1"/>
    <property type="molecule type" value="Genomic_DNA"/>
</dbReference>
<dbReference type="EMBL" id="CAADFN010000074">
    <property type="protein sequence ID" value="VFK20509.1"/>
    <property type="molecule type" value="Genomic_DNA"/>
</dbReference>
<dbReference type="InterPro" id="IPR006156">
    <property type="entry name" value="Dihydroneopterin_aldolase"/>
</dbReference>
<dbReference type="EMBL" id="CAADFF010000170">
    <property type="protein sequence ID" value="VFK00113.1"/>
    <property type="molecule type" value="Genomic_DNA"/>
</dbReference>
<proteinExistence type="inferred from homology"/>
<comment type="catalytic activity">
    <reaction evidence="2 8">
        <text>7,8-dihydroneopterin = 6-hydroxymethyl-7,8-dihydropterin + glycolaldehyde</text>
        <dbReference type="Rhea" id="RHEA:10540"/>
        <dbReference type="ChEBI" id="CHEBI:17001"/>
        <dbReference type="ChEBI" id="CHEBI:17071"/>
        <dbReference type="ChEBI" id="CHEBI:44841"/>
        <dbReference type="EC" id="4.1.2.25"/>
    </reaction>
</comment>
<protein>
    <recommendedName>
        <fullName evidence="8">7,8-dihydroneopterin aldolase</fullName>
        <ecNumber evidence="8">4.1.2.25</ecNumber>
    </recommendedName>
</protein>
<keyword evidence="5 8" id="KW-0289">Folate biosynthesis</keyword>
<accession>A0A450V5N8</accession>
<dbReference type="UniPathway" id="UPA00077">
    <property type="reaction ID" value="UER00154"/>
</dbReference>
<evidence type="ECO:0000256" key="2">
    <source>
        <dbReference type="ARBA" id="ARBA00001353"/>
    </source>
</evidence>
<evidence type="ECO:0000313" key="10">
    <source>
        <dbReference type="EMBL" id="VFJ89721.1"/>
    </source>
</evidence>
<evidence type="ECO:0000256" key="5">
    <source>
        <dbReference type="ARBA" id="ARBA00022909"/>
    </source>
</evidence>
<name>A0A450V5N8_9GAMM</name>
<evidence type="ECO:0000256" key="7">
    <source>
        <dbReference type="ARBA" id="ARBA00023239"/>
    </source>
</evidence>
<evidence type="ECO:0000256" key="8">
    <source>
        <dbReference type="RuleBase" id="RU362079"/>
    </source>
</evidence>
<dbReference type="GO" id="GO:0046656">
    <property type="term" value="P:folic acid biosynthetic process"/>
    <property type="evidence" value="ECO:0007669"/>
    <property type="project" value="UniProtKB-UniRule"/>
</dbReference>
<evidence type="ECO:0000256" key="4">
    <source>
        <dbReference type="ARBA" id="ARBA00005708"/>
    </source>
</evidence>
<dbReference type="EC" id="4.1.2.25" evidence="8"/>
<dbReference type="GO" id="GO:0046654">
    <property type="term" value="P:tetrahydrofolate biosynthetic process"/>
    <property type="evidence" value="ECO:0007669"/>
    <property type="project" value="UniProtKB-UniRule"/>
</dbReference>
<evidence type="ECO:0000259" key="9">
    <source>
        <dbReference type="SMART" id="SM00905"/>
    </source>
</evidence>
<comment type="pathway">
    <text evidence="3 8">Cofactor biosynthesis; tetrahydrofolate biosynthesis; 2-amino-4-hydroxy-6-hydroxymethyl-7,8-dihydropteridine diphosphate from 7,8-dihydroneopterin triphosphate: step 3/4.</text>
</comment>
<feature type="domain" description="Dihydroneopterin aldolase/epimerase" evidence="9">
    <location>
        <begin position="4"/>
        <end position="114"/>
    </location>
</feature>
<evidence type="ECO:0000313" key="11">
    <source>
        <dbReference type="EMBL" id="VFK00113.1"/>
    </source>
</evidence>
<dbReference type="GO" id="GO:0016853">
    <property type="term" value="F:isomerase activity"/>
    <property type="evidence" value="ECO:0007669"/>
    <property type="project" value="UniProtKB-KW"/>
</dbReference>
<dbReference type="SUPFAM" id="SSF55620">
    <property type="entry name" value="Tetrahydrobiopterin biosynthesis enzymes-like"/>
    <property type="match status" value="1"/>
</dbReference>
<dbReference type="PANTHER" id="PTHR42844:SF1">
    <property type="entry name" value="DIHYDRONEOPTERIN ALDOLASE 1-RELATED"/>
    <property type="match status" value="1"/>
</dbReference>
<dbReference type="InterPro" id="IPR043133">
    <property type="entry name" value="GTP-CH-I_C/QueF"/>
</dbReference>
<dbReference type="PANTHER" id="PTHR42844">
    <property type="entry name" value="DIHYDRONEOPTERIN ALDOLASE 1-RELATED"/>
    <property type="match status" value="1"/>
</dbReference>
<dbReference type="SMART" id="SM00905">
    <property type="entry name" value="FolB"/>
    <property type="match status" value="1"/>
</dbReference>
<dbReference type="FunFam" id="3.30.1130.10:FF:000002">
    <property type="entry name" value="7,8-dihydroneopterin aldolase"/>
    <property type="match status" value="1"/>
</dbReference>
<dbReference type="AlphaFoldDB" id="A0A450V5N8"/>
<dbReference type="NCBIfam" id="TIGR00525">
    <property type="entry name" value="folB"/>
    <property type="match status" value="1"/>
</dbReference>
<dbReference type="CDD" id="cd00534">
    <property type="entry name" value="DHNA_DHNTPE"/>
    <property type="match status" value="1"/>
</dbReference>
<comment type="catalytic activity">
    <reaction evidence="1">
        <text>7,8-dihydroneopterin = 7,8-dihydromonapterin</text>
        <dbReference type="Rhea" id="RHEA:45328"/>
        <dbReference type="ChEBI" id="CHEBI:17001"/>
        <dbReference type="ChEBI" id="CHEBI:71175"/>
        <dbReference type="EC" id="5.1.99.8"/>
    </reaction>
</comment>
<dbReference type="NCBIfam" id="TIGR00526">
    <property type="entry name" value="folB_dom"/>
    <property type="match status" value="1"/>
</dbReference>
<dbReference type="GO" id="GO:0005737">
    <property type="term" value="C:cytoplasm"/>
    <property type="evidence" value="ECO:0007669"/>
    <property type="project" value="TreeGrafter"/>
</dbReference>
<dbReference type="GO" id="GO:0004150">
    <property type="term" value="F:dihydroneopterin aldolase activity"/>
    <property type="evidence" value="ECO:0007669"/>
    <property type="project" value="UniProtKB-UniRule"/>
</dbReference>
<comment type="function">
    <text evidence="8">Catalyzes the conversion of 7,8-dihydroneopterin to 6-hydroxymethyl-7,8-dihydropterin.</text>
</comment>
<evidence type="ECO:0000256" key="1">
    <source>
        <dbReference type="ARBA" id="ARBA00000693"/>
    </source>
</evidence>
<dbReference type="Pfam" id="PF02152">
    <property type="entry name" value="FolB"/>
    <property type="match status" value="1"/>
</dbReference>
<sequence length="118" mass="13572">MDIIYLHGLRIDTIIGIFPWERQIRQTVIFDLDMMGDVEKAAATDRIEDTVDYKAIAKRIIDFVDKSEFQLVETLADRVAKIVIEEFQVPWVRLRVNKVGAIRGARDVGIVIERGTLE</sequence>
<evidence type="ECO:0000256" key="6">
    <source>
        <dbReference type="ARBA" id="ARBA00023235"/>
    </source>
</evidence>